<proteinExistence type="predicted"/>
<evidence type="ECO:0000256" key="2">
    <source>
        <dbReference type="ARBA" id="ARBA00022603"/>
    </source>
</evidence>
<accession>A0A7V5RP73</accession>
<dbReference type="SUPFAM" id="SSF53335">
    <property type="entry name" value="S-adenosyl-L-methionine-dependent methyltransferases"/>
    <property type="match status" value="1"/>
</dbReference>
<dbReference type="Pfam" id="PF05724">
    <property type="entry name" value="TPMT"/>
    <property type="match status" value="1"/>
</dbReference>
<dbReference type="InterPro" id="IPR029063">
    <property type="entry name" value="SAM-dependent_MTases_sf"/>
</dbReference>
<dbReference type="Gene3D" id="3.40.50.150">
    <property type="entry name" value="Vaccinia Virus protein VP39"/>
    <property type="match status" value="1"/>
</dbReference>
<sequence length="196" mass="22905">MFDQQFWDSYYRERNLPWDMGEVSPPLKAYIDQLTDKQKKILIPGAGNGHEAEYLWQQGFHNIYVLDISPLPLKNLRERIPDMPDEQLIRGDFFRHKGKYDLILEQTFFCALHPSLRQRYAARMRELLSPGGKLCGLLFTFPLDINQDKPPFGGSPEEYDALFSPYFSEVRISLCYNSHPARKGNEVFFQLGKPVR</sequence>
<evidence type="ECO:0000256" key="1">
    <source>
        <dbReference type="ARBA" id="ARBA00022553"/>
    </source>
</evidence>
<protein>
    <submittedName>
        <fullName evidence="5">Methyltransferase domain-containing protein</fullName>
    </submittedName>
</protein>
<dbReference type="AlphaFoldDB" id="A0A7V5RP73"/>
<keyword evidence="1" id="KW-0597">Phosphoprotein</keyword>
<dbReference type="PROSITE" id="PS51585">
    <property type="entry name" value="SAM_MT_TPMT"/>
    <property type="match status" value="1"/>
</dbReference>
<keyword evidence="4" id="KW-0949">S-adenosyl-L-methionine</keyword>
<dbReference type="Proteomes" id="UP000885771">
    <property type="component" value="Unassembled WGS sequence"/>
</dbReference>
<dbReference type="EMBL" id="DRLI01000112">
    <property type="protein sequence ID" value="HHM01937.1"/>
    <property type="molecule type" value="Genomic_DNA"/>
</dbReference>
<name>A0A7V5RP73_CALAY</name>
<dbReference type="PANTHER" id="PTHR32183">
    <property type="match status" value="1"/>
</dbReference>
<evidence type="ECO:0000256" key="4">
    <source>
        <dbReference type="ARBA" id="ARBA00022691"/>
    </source>
</evidence>
<dbReference type="GO" id="GO:0032259">
    <property type="term" value="P:methylation"/>
    <property type="evidence" value="ECO:0007669"/>
    <property type="project" value="UniProtKB-KW"/>
</dbReference>
<gene>
    <name evidence="5" type="ORF">ENJ15_02925</name>
</gene>
<comment type="caution">
    <text evidence="5">The sequence shown here is derived from an EMBL/GenBank/DDBJ whole genome shotgun (WGS) entry which is preliminary data.</text>
</comment>
<dbReference type="PANTHER" id="PTHR32183:SF6">
    <property type="entry name" value="CYSTEINE SULFINATE DESULFINASE_CYSTEINE DESULFURASE AND RELATED ENZYMES"/>
    <property type="match status" value="1"/>
</dbReference>
<keyword evidence="3" id="KW-0808">Transferase</keyword>
<dbReference type="CDD" id="cd02440">
    <property type="entry name" value="AdoMet_MTases"/>
    <property type="match status" value="1"/>
</dbReference>
<keyword evidence="2 5" id="KW-0489">Methyltransferase</keyword>
<evidence type="ECO:0000313" key="5">
    <source>
        <dbReference type="EMBL" id="HHM01937.1"/>
    </source>
</evidence>
<dbReference type="InterPro" id="IPR008854">
    <property type="entry name" value="TPMT"/>
</dbReference>
<reference evidence="5" key="1">
    <citation type="journal article" date="2020" name="mSystems">
        <title>Genome- and Community-Level Interaction Insights into Carbon Utilization and Element Cycling Functions of Hydrothermarchaeota in Hydrothermal Sediment.</title>
        <authorList>
            <person name="Zhou Z."/>
            <person name="Liu Y."/>
            <person name="Xu W."/>
            <person name="Pan J."/>
            <person name="Luo Z.H."/>
            <person name="Li M."/>
        </authorList>
    </citation>
    <scope>NUCLEOTIDE SEQUENCE [LARGE SCALE GENOMIC DNA]</scope>
    <source>
        <strain evidence="5">HyVt-460</strain>
    </source>
</reference>
<evidence type="ECO:0000256" key="3">
    <source>
        <dbReference type="ARBA" id="ARBA00022679"/>
    </source>
</evidence>
<organism evidence="5">
    <name type="scientific">Caldithrix abyssi</name>
    <dbReference type="NCBI Taxonomy" id="187145"/>
    <lineage>
        <taxon>Bacteria</taxon>
        <taxon>Pseudomonadati</taxon>
        <taxon>Calditrichota</taxon>
        <taxon>Calditrichia</taxon>
        <taxon>Calditrichales</taxon>
        <taxon>Calditrichaceae</taxon>
        <taxon>Caldithrix</taxon>
    </lineage>
</organism>
<dbReference type="GO" id="GO:0008757">
    <property type="term" value="F:S-adenosylmethionine-dependent methyltransferase activity"/>
    <property type="evidence" value="ECO:0007669"/>
    <property type="project" value="InterPro"/>
</dbReference>